<dbReference type="Proteomes" id="UP000663854">
    <property type="component" value="Unassembled WGS sequence"/>
</dbReference>
<proteinExistence type="predicted"/>
<dbReference type="AlphaFoldDB" id="A0A813MZH8"/>
<organism evidence="1 2">
    <name type="scientific">Rotaria sordida</name>
    <dbReference type="NCBI Taxonomy" id="392033"/>
    <lineage>
        <taxon>Eukaryota</taxon>
        <taxon>Metazoa</taxon>
        <taxon>Spiralia</taxon>
        <taxon>Gnathifera</taxon>
        <taxon>Rotifera</taxon>
        <taxon>Eurotatoria</taxon>
        <taxon>Bdelloidea</taxon>
        <taxon>Philodinida</taxon>
        <taxon>Philodinidae</taxon>
        <taxon>Rotaria</taxon>
    </lineage>
</organism>
<reference evidence="1" key="1">
    <citation type="submission" date="2021-02" db="EMBL/GenBank/DDBJ databases">
        <authorList>
            <person name="Nowell W R."/>
        </authorList>
    </citation>
    <scope>NUCLEOTIDE SEQUENCE</scope>
</reference>
<gene>
    <name evidence="1" type="ORF">PYM288_LOCUS960</name>
</gene>
<name>A0A813MZH8_9BILA</name>
<dbReference type="EMBL" id="CAJNOH010000004">
    <property type="protein sequence ID" value="CAF0731023.1"/>
    <property type="molecule type" value="Genomic_DNA"/>
</dbReference>
<comment type="caution">
    <text evidence="1">The sequence shown here is derived from an EMBL/GenBank/DDBJ whole genome shotgun (WGS) entry which is preliminary data.</text>
</comment>
<protein>
    <submittedName>
        <fullName evidence="1">Uncharacterized protein</fullName>
    </submittedName>
</protein>
<accession>A0A813MZH8</accession>
<sequence>MALDYEAKPVQWVLQAPIRTVGAASGALFTGLVSGPMAGGYHGGIKGINHVAEKFGDENGTGQRLAAVPIGGSVGMVAGGVYGGYHGMGHGWKKGWEHPFSRWSFITMEEK</sequence>
<evidence type="ECO:0000313" key="1">
    <source>
        <dbReference type="EMBL" id="CAF0731023.1"/>
    </source>
</evidence>
<evidence type="ECO:0000313" key="2">
    <source>
        <dbReference type="Proteomes" id="UP000663854"/>
    </source>
</evidence>